<keyword evidence="3" id="KW-0597">Phosphoprotein</keyword>
<gene>
    <name evidence="14" type="primary">LOC108923634</name>
</gene>
<keyword evidence="4 11" id="KW-0479">Metal-binding</keyword>
<dbReference type="InterPro" id="IPR036034">
    <property type="entry name" value="PDZ_sf"/>
</dbReference>
<name>A0A8C9RAM6_SCLFO</name>
<dbReference type="PANTHER" id="PTHR24214">
    <property type="entry name" value="PDZ AND LIM DOMAIN PROTEIN ZASP"/>
    <property type="match status" value="1"/>
</dbReference>
<dbReference type="GO" id="GO:0001725">
    <property type="term" value="C:stress fiber"/>
    <property type="evidence" value="ECO:0007669"/>
    <property type="project" value="TreeGrafter"/>
</dbReference>
<evidence type="ECO:0000256" key="8">
    <source>
        <dbReference type="ARBA" id="ARBA00037701"/>
    </source>
</evidence>
<dbReference type="SUPFAM" id="SSF50156">
    <property type="entry name" value="PDZ domain-like"/>
    <property type="match status" value="1"/>
</dbReference>
<keyword evidence="5 11" id="KW-0862">Zinc</keyword>
<dbReference type="GO" id="GO:0046872">
    <property type="term" value="F:metal ion binding"/>
    <property type="evidence" value="ECO:0007669"/>
    <property type="project" value="UniProtKB-KW"/>
</dbReference>
<dbReference type="Proteomes" id="UP000694397">
    <property type="component" value="Chromosome 6"/>
</dbReference>
<dbReference type="InterPro" id="IPR050604">
    <property type="entry name" value="PDZ-LIM_domain"/>
</dbReference>
<reference evidence="14" key="2">
    <citation type="submission" date="2025-08" db="UniProtKB">
        <authorList>
            <consortium name="Ensembl"/>
        </authorList>
    </citation>
    <scope>IDENTIFICATION</scope>
</reference>
<dbReference type="SMART" id="SM00228">
    <property type="entry name" value="PDZ"/>
    <property type="match status" value="1"/>
</dbReference>
<dbReference type="GO" id="GO:0031941">
    <property type="term" value="C:filamentous actin"/>
    <property type="evidence" value="ECO:0007669"/>
    <property type="project" value="TreeGrafter"/>
</dbReference>
<feature type="domain" description="PDZ" evidence="13">
    <location>
        <begin position="52"/>
        <end position="136"/>
    </location>
</feature>
<sequence length="413" mass="45957">MSSLLLHRSLKHLTNFQGTSSDRDLTLVSLQTLGRFSVDHRQREQVTDCGHMMALSVNLTGPSPWGFRVSGGRDFKKPLTISKVTGGSKAELANLRPDDIILEINGESVSEMLNAEAQNKIRSSREQLQLLVFRLELLTSRQTNGINTPEPTANLCEELHANQDVEQSLNKQLVSNPVSQLLIACSSEPSVTAQGIVGLQSPTITKSIHPQSWSPVEKPSSPRVSKSISQEVSAFSGISYWTSTPLEGELGQSPTERDLSSPCGNRPLPICSSRDTAMQKLDQDSEVYKMLQENRESRAAPRQSTTFRLLQEELEAEEKGATMRFSGRPKASFTGIQHLHTCEKCGISIVTQAIRITEGRYRHPECYVCTQCGLSLDMRGHFWVEDELFCEKHAQERYRGPGRGFHATISPRH</sequence>
<dbReference type="InterPro" id="IPR031847">
    <property type="entry name" value="PDLI1-4/Zasp-like_mid"/>
</dbReference>
<dbReference type="PROSITE" id="PS00478">
    <property type="entry name" value="LIM_DOMAIN_1"/>
    <property type="match status" value="1"/>
</dbReference>
<proteinExistence type="predicted"/>
<dbReference type="Pfam" id="PF15936">
    <property type="entry name" value="DUF4749"/>
    <property type="match status" value="1"/>
</dbReference>
<dbReference type="Ensembl" id="ENSSFOT00015008740.2">
    <property type="protein sequence ID" value="ENSSFOP00015008616.1"/>
    <property type="gene ID" value="ENSSFOG00015005626.2"/>
</dbReference>
<evidence type="ECO:0000256" key="7">
    <source>
        <dbReference type="ARBA" id="ARBA00023212"/>
    </source>
</evidence>
<dbReference type="Gene3D" id="2.30.42.10">
    <property type="match status" value="1"/>
</dbReference>
<dbReference type="FunFam" id="2.30.42.10:FF:000055">
    <property type="entry name" value="PDZ and LIM domain protein 3"/>
    <property type="match status" value="1"/>
</dbReference>
<dbReference type="SMART" id="SM00132">
    <property type="entry name" value="LIM"/>
    <property type="match status" value="1"/>
</dbReference>
<dbReference type="InterPro" id="IPR001781">
    <property type="entry name" value="Znf_LIM"/>
</dbReference>
<dbReference type="PANTHER" id="PTHR24214:SF1">
    <property type="entry name" value="PDZ AND LIM DOMAIN PROTEIN 2"/>
    <property type="match status" value="1"/>
</dbReference>
<reference evidence="14 15" key="1">
    <citation type="submission" date="2019-04" db="EMBL/GenBank/DDBJ databases">
        <authorList>
            <consortium name="Wellcome Sanger Institute Data Sharing"/>
        </authorList>
    </citation>
    <scope>NUCLEOTIDE SEQUENCE [LARGE SCALE GENOMIC DNA]</scope>
</reference>
<evidence type="ECO:0000256" key="2">
    <source>
        <dbReference type="ARBA" id="ARBA00022490"/>
    </source>
</evidence>
<dbReference type="RefSeq" id="XP_018590043.1">
    <property type="nucleotide sequence ID" value="XM_018734527.2"/>
</dbReference>
<reference evidence="14" key="3">
    <citation type="submission" date="2025-09" db="UniProtKB">
        <authorList>
            <consortium name="Ensembl"/>
        </authorList>
    </citation>
    <scope>IDENTIFICATION</scope>
</reference>
<dbReference type="CDD" id="cd06753">
    <property type="entry name" value="PDZ_PDLIM-like"/>
    <property type="match status" value="1"/>
</dbReference>
<dbReference type="Pfam" id="PF00595">
    <property type="entry name" value="PDZ"/>
    <property type="match status" value="1"/>
</dbReference>
<evidence type="ECO:0000256" key="9">
    <source>
        <dbReference type="ARBA" id="ARBA00039370"/>
    </source>
</evidence>
<dbReference type="GO" id="GO:0007507">
    <property type="term" value="P:heart development"/>
    <property type="evidence" value="ECO:0007669"/>
    <property type="project" value="TreeGrafter"/>
</dbReference>
<evidence type="ECO:0000256" key="4">
    <source>
        <dbReference type="ARBA" id="ARBA00022723"/>
    </source>
</evidence>
<dbReference type="GO" id="GO:0005912">
    <property type="term" value="C:adherens junction"/>
    <property type="evidence" value="ECO:0007669"/>
    <property type="project" value="TreeGrafter"/>
</dbReference>
<dbReference type="GO" id="GO:0030036">
    <property type="term" value="P:actin cytoskeleton organization"/>
    <property type="evidence" value="ECO:0007669"/>
    <property type="project" value="TreeGrafter"/>
</dbReference>
<dbReference type="Pfam" id="PF00412">
    <property type="entry name" value="LIM"/>
    <property type="match status" value="1"/>
</dbReference>
<dbReference type="GO" id="GO:0061061">
    <property type="term" value="P:muscle structure development"/>
    <property type="evidence" value="ECO:0007669"/>
    <property type="project" value="TreeGrafter"/>
</dbReference>
<dbReference type="OrthoDB" id="44841at2759"/>
<comment type="subunit">
    <text evidence="10">Interacts with alpha-actinins ACTN1 and ACTN4, FLNA and MYH9. Interacts (via LIM zinc-binding domain) with MKRN2.</text>
</comment>
<evidence type="ECO:0000313" key="14">
    <source>
        <dbReference type="Ensembl" id="ENSSFOP00015008616.1"/>
    </source>
</evidence>
<evidence type="ECO:0000256" key="1">
    <source>
        <dbReference type="ARBA" id="ARBA00004245"/>
    </source>
</evidence>
<accession>A0A8C9RAM6</accession>
<keyword evidence="7" id="KW-0206">Cytoskeleton</keyword>
<dbReference type="GeneTree" id="ENSGT00940000160418"/>
<dbReference type="GO" id="GO:0030018">
    <property type="term" value="C:Z disc"/>
    <property type="evidence" value="ECO:0007669"/>
    <property type="project" value="TreeGrafter"/>
</dbReference>
<evidence type="ECO:0000256" key="10">
    <source>
        <dbReference type="ARBA" id="ARBA00046459"/>
    </source>
</evidence>
<dbReference type="GO" id="GO:0051371">
    <property type="term" value="F:muscle alpha-actinin binding"/>
    <property type="evidence" value="ECO:0007669"/>
    <property type="project" value="TreeGrafter"/>
</dbReference>
<keyword evidence="6 11" id="KW-0440">LIM domain</keyword>
<dbReference type="GO" id="GO:0003779">
    <property type="term" value="F:actin binding"/>
    <property type="evidence" value="ECO:0007669"/>
    <property type="project" value="TreeGrafter"/>
</dbReference>
<evidence type="ECO:0000256" key="6">
    <source>
        <dbReference type="ARBA" id="ARBA00023038"/>
    </source>
</evidence>
<dbReference type="PROSITE" id="PS50023">
    <property type="entry name" value="LIM_DOMAIN_2"/>
    <property type="match status" value="1"/>
</dbReference>
<evidence type="ECO:0000313" key="15">
    <source>
        <dbReference type="Proteomes" id="UP000694397"/>
    </source>
</evidence>
<keyword evidence="15" id="KW-1185">Reference proteome</keyword>
<evidence type="ECO:0000256" key="11">
    <source>
        <dbReference type="PROSITE-ProRule" id="PRU00125"/>
    </source>
</evidence>
<dbReference type="Gene3D" id="2.10.110.10">
    <property type="entry name" value="Cysteine Rich Protein"/>
    <property type="match status" value="1"/>
</dbReference>
<dbReference type="PROSITE" id="PS50106">
    <property type="entry name" value="PDZ"/>
    <property type="match status" value="1"/>
</dbReference>
<feature type="domain" description="LIM zinc-binding" evidence="12">
    <location>
        <begin position="340"/>
        <end position="400"/>
    </location>
</feature>
<keyword evidence="2" id="KW-0963">Cytoplasm</keyword>
<dbReference type="AlphaFoldDB" id="A0A8C9RAM6"/>
<evidence type="ECO:0000259" key="12">
    <source>
        <dbReference type="PROSITE" id="PS50023"/>
    </source>
</evidence>
<evidence type="ECO:0000256" key="3">
    <source>
        <dbReference type="ARBA" id="ARBA00022553"/>
    </source>
</evidence>
<comment type="function">
    <text evidence="8">Probable adapter protein located at the actin cytoskeleton that promotes cell attachment. Necessary for the migratory capacity of epithelial cells. Overexpression enhances cell adhesion to collagen and fibronectin and suppresses anchorage independent growth. May contribute to tumor cell migratory capacity.</text>
</comment>
<dbReference type="KEGG" id="sfm:108923634"/>
<comment type="subcellular location">
    <subcellularLocation>
        <location evidence="1">Cytoplasm</location>
        <location evidence="1">Cytoskeleton</location>
    </subcellularLocation>
</comment>
<protein>
    <recommendedName>
        <fullName evidence="9">PDZ and LIM domain protein 2</fullName>
    </recommendedName>
</protein>
<dbReference type="CDD" id="cd09449">
    <property type="entry name" value="LIM_Mystique"/>
    <property type="match status" value="1"/>
</dbReference>
<evidence type="ECO:0000259" key="13">
    <source>
        <dbReference type="PROSITE" id="PS50106"/>
    </source>
</evidence>
<organism evidence="14 15">
    <name type="scientific">Scleropages formosus</name>
    <name type="common">Asian bonytongue</name>
    <name type="synonym">Osteoglossum formosum</name>
    <dbReference type="NCBI Taxonomy" id="113540"/>
    <lineage>
        <taxon>Eukaryota</taxon>
        <taxon>Metazoa</taxon>
        <taxon>Chordata</taxon>
        <taxon>Craniata</taxon>
        <taxon>Vertebrata</taxon>
        <taxon>Euteleostomi</taxon>
        <taxon>Actinopterygii</taxon>
        <taxon>Neopterygii</taxon>
        <taxon>Teleostei</taxon>
        <taxon>Osteoglossocephala</taxon>
        <taxon>Osteoglossomorpha</taxon>
        <taxon>Osteoglossiformes</taxon>
        <taxon>Osteoglossidae</taxon>
        <taxon>Scleropages</taxon>
    </lineage>
</organism>
<dbReference type="SUPFAM" id="SSF57716">
    <property type="entry name" value="Glucocorticoid receptor-like (DNA-binding domain)"/>
    <property type="match status" value="1"/>
</dbReference>
<evidence type="ECO:0000256" key="5">
    <source>
        <dbReference type="ARBA" id="ARBA00022833"/>
    </source>
</evidence>
<dbReference type="InterPro" id="IPR001478">
    <property type="entry name" value="PDZ"/>
</dbReference>
<dbReference type="GeneID" id="108923634"/>